<dbReference type="GO" id="GO:0004252">
    <property type="term" value="F:serine-type endopeptidase activity"/>
    <property type="evidence" value="ECO:0007669"/>
    <property type="project" value="InterPro"/>
</dbReference>
<feature type="domain" description="Peptidase S54 rhomboid" evidence="7">
    <location>
        <begin position="129"/>
        <end position="287"/>
    </location>
</feature>
<keyword evidence="6" id="KW-0720">Serine protease</keyword>
<feature type="transmembrane region" description="Helical" evidence="6">
    <location>
        <begin position="198"/>
        <end position="216"/>
    </location>
</feature>
<dbReference type="PANTHER" id="PTHR22936">
    <property type="entry name" value="RHOMBOID-RELATED"/>
    <property type="match status" value="1"/>
</dbReference>
<protein>
    <recommendedName>
        <fullName evidence="6">RHOMBOID-like protein</fullName>
        <ecNumber evidence="6">3.4.21.105</ecNumber>
    </recommendedName>
</protein>
<evidence type="ECO:0000256" key="5">
    <source>
        <dbReference type="ARBA" id="ARBA00023136"/>
    </source>
</evidence>
<keyword evidence="5 6" id="KW-0472">Membrane</keyword>
<evidence type="ECO:0000313" key="9">
    <source>
        <dbReference type="Proteomes" id="UP000235145"/>
    </source>
</evidence>
<dbReference type="InterPro" id="IPR035952">
    <property type="entry name" value="Rhomboid-like_sf"/>
</dbReference>
<feature type="transmembrane region" description="Helical" evidence="6">
    <location>
        <begin position="316"/>
        <end position="337"/>
    </location>
</feature>
<comment type="caution">
    <text evidence="6">Lacks conserved residue(s) required for the propagation of feature annotation.</text>
</comment>
<dbReference type="GO" id="GO:0016020">
    <property type="term" value="C:membrane"/>
    <property type="evidence" value="ECO:0007669"/>
    <property type="project" value="UniProtKB-SubCell"/>
</dbReference>
<comment type="similarity">
    <text evidence="2 6">Belongs to the peptidase S54 family.</text>
</comment>
<sequence>MDVHSSAKNSPAEIEIKVHSIPPPVGYPPLYTQPPPLIHHHIPPPPLYYHFSEEWFPWLVPFIFIVNVALFILSMYINNCPLHSRSCVGVQMLQRFAFENVQENPLLGPSSATLLKMGALDANKVIQEGQQWRIVTSMWLHAGVLHIFTNMLNLLAYSSNCFPIARIGLLYTLSGLGGSLLSSLFLRKNISVGASGALFGLLGAMLSELLMNWTIYANKVRIYVFIFIYVSIQTTSANNVYSMQLATSTMLILMILIGLMVGILPHVDNFSHLGGFITGFFLGFILLVHPHSNRINQTIAPHGYYTKSKYKSCQHIFLVLSVIALSVLFTMGFVFLFRKVNGNDYCSWCHYLSCVPTPLWSCDPLCNSIQLGNQLNLTCLDNGKSRSYTLPAGYGVISVQELCSKLCI</sequence>
<dbReference type="SUPFAM" id="SSF144091">
    <property type="entry name" value="Rhomboid-like"/>
    <property type="match status" value="1"/>
</dbReference>
<evidence type="ECO:0000313" key="8">
    <source>
        <dbReference type="EMBL" id="KAJ0188784.1"/>
    </source>
</evidence>
<dbReference type="Gene3D" id="1.20.1540.10">
    <property type="entry name" value="Rhomboid-like"/>
    <property type="match status" value="1"/>
</dbReference>
<comment type="subcellular location">
    <subcellularLocation>
        <location evidence="1 6">Membrane</location>
        <topology evidence="1 6">Multi-pass membrane protein</topology>
    </subcellularLocation>
</comment>
<dbReference type="Proteomes" id="UP000235145">
    <property type="component" value="Unassembled WGS sequence"/>
</dbReference>
<feature type="transmembrane region" description="Helical" evidence="6">
    <location>
        <begin position="248"/>
        <end position="264"/>
    </location>
</feature>
<comment type="caution">
    <text evidence="8">The sequence shown here is derived from an EMBL/GenBank/DDBJ whole genome shotgun (WGS) entry which is preliminary data.</text>
</comment>
<proteinExistence type="inferred from homology"/>
<dbReference type="InterPro" id="IPR022764">
    <property type="entry name" value="Peptidase_S54_rhomboid_dom"/>
</dbReference>
<dbReference type="Pfam" id="PF01694">
    <property type="entry name" value="Rhomboid"/>
    <property type="match status" value="1"/>
</dbReference>
<evidence type="ECO:0000256" key="2">
    <source>
        <dbReference type="ARBA" id="ARBA00009045"/>
    </source>
</evidence>
<keyword evidence="6" id="KW-0378">Hydrolase</keyword>
<evidence type="ECO:0000256" key="3">
    <source>
        <dbReference type="ARBA" id="ARBA00022692"/>
    </source>
</evidence>
<evidence type="ECO:0000259" key="7">
    <source>
        <dbReference type="Pfam" id="PF01694"/>
    </source>
</evidence>
<feature type="transmembrane region" description="Helical" evidence="6">
    <location>
        <begin position="222"/>
        <end position="241"/>
    </location>
</feature>
<feature type="transmembrane region" description="Helical" evidence="6">
    <location>
        <begin position="270"/>
        <end position="288"/>
    </location>
</feature>
<dbReference type="AlphaFoldDB" id="A0A9R1WW62"/>
<keyword evidence="6" id="KW-0645">Protease</keyword>
<accession>A0A9R1WW62</accession>
<feature type="transmembrane region" description="Helical" evidence="6">
    <location>
        <begin position="55"/>
        <end position="77"/>
    </location>
</feature>
<keyword evidence="4 6" id="KW-1133">Transmembrane helix</keyword>
<evidence type="ECO:0000256" key="1">
    <source>
        <dbReference type="ARBA" id="ARBA00004141"/>
    </source>
</evidence>
<evidence type="ECO:0000256" key="4">
    <source>
        <dbReference type="ARBA" id="ARBA00022989"/>
    </source>
</evidence>
<dbReference type="EMBL" id="NBSK02000009">
    <property type="protein sequence ID" value="KAJ0188784.1"/>
    <property type="molecule type" value="Genomic_DNA"/>
</dbReference>
<dbReference type="InterPro" id="IPR002610">
    <property type="entry name" value="Peptidase_S54_rhomboid-like"/>
</dbReference>
<reference evidence="8 9" key="1">
    <citation type="journal article" date="2017" name="Nat. Commun.">
        <title>Genome assembly with in vitro proximity ligation data and whole-genome triplication in lettuce.</title>
        <authorList>
            <person name="Reyes-Chin-Wo S."/>
            <person name="Wang Z."/>
            <person name="Yang X."/>
            <person name="Kozik A."/>
            <person name="Arikit S."/>
            <person name="Song C."/>
            <person name="Xia L."/>
            <person name="Froenicke L."/>
            <person name="Lavelle D.O."/>
            <person name="Truco M.J."/>
            <person name="Xia R."/>
            <person name="Zhu S."/>
            <person name="Xu C."/>
            <person name="Xu H."/>
            <person name="Xu X."/>
            <person name="Cox K."/>
            <person name="Korf I."/>
            <person name="Meyers B.C."/>
            <person name="Michelmore R.W."/>
        </authorList>
    </citation>
    <scope>NUCLEOTIDE SEQUENCE [LARGE SCALE GENOMIC DNA]</scope>
    <source>
        <strain evidence="9">cv. Salinas</strain>
        <tissue evidence="8">Seedlings</tissue>
    </source>
</reference>
<evidence type="ECO:0000256" key="6">
    <source>
        <dbReference type="RuleBase" id="RU362115"/>
    </source>
</evidence>
<feature type="transmembrane region" description="Helical" evidence="6">
    <location>
        <begin position="138"/>
        <end position="158"/>
    </location>
</feature>
<keyword evidence="9" id="KW-1185">Reference proteome</keyword>
<feature type="transmembrane region" description="Helical" evidence="6">
    <location>
        <begin position="164"/>
        <end position="186"/>
    </location>
</feature>
<comment type="catalytic activity">
    <reaction evidence="6">
        <text>Cleaves type-1 transmembrane domains using a catalytic dyad composed of serine and histidine that are contributed by different transmembrane domains.</text>
        <dbReference type="EC" id="3.4.21.105"/>
    </reaction>
</comment>
<name>A0A9R1WW62_LACSA</name>
<dbReference type="GO" id="GO:0006508">
    <property type="term" value="P:proteolysis"/>
    <property type="evidence" value="ECO:0007669"/>
    <property type="project" value="UniProtKB-KW"/>
</dbReference>
<gene>
    <name evidence="8" type="ORF">LSAT_V11C900464690</name>
</gene>
<organism evidence="8 9">
    <name type="scientific">Lactuca sativa</name>
    <name type="common">Garden lettuce</name>
    <dbReference type="NCBI Taxonomy" id="4236"/>
    <lineage>
        <taxon>Eukaryota</taxon>
        <taxon>Viridiplantae</taxon>
        <taxon>Streptophyta</taxon>
        <taxon>Embryophyta</taxon>
        <taxon>Tracheophyta</taxon>
        <taxon>Spermatophyta</taxon>
        <taxon>Magnoliopsida</taxon>
        <taxon>eudicotyledons</taxon>
        <taxon>Gunneridae</taxon>
        <taxon>Pentapetalae</taxon>
        <taxon>asterids</taxon>
        <taxon>campanulids</taxon>
        <taxon>Asterales</taxon>
        <taxon>Asteraceae</taxon>
        <taxon>Cichorioideae</taxon>
        <taxon>Cichorieae</taxon>
        <taxon>Lactucinae</taxon>
        <taxon>Lactuca</taxon>
    </lineage>
</organism>
<keyword evidence="3 6" id="KW-0812">Transmembrane</keyword>
<dbReference type="EC" id="3.4.21.105" evidence="6"/>
<dbReference type="PANTHER" id="PTHR22936:SF104">
    <property type="entry name" value="PEPTIDASE S54, RHOMBOID, RHOMBOID-LIKE SUPERFAMILY"/>
    <property type="match status" value="1"/>
</dbReference>
<comment type="function">
    <text evidence="6">Serine protease involved in intramembrane proteolysis.</text>
</comment>